<dbReference type="KEGG" id="thel:IG193_05905"/>
<dbReference type="InterPro" id="IPR016102">
    <property type="entry name" value="Succinyl-CoA_synth-like"/>
</dbReference>
<dbReference type="InterPro" id="IPR036291">
    <property type="entry name" value="NAD(P)-bd_dom_sf"/>
</dbReference>
<evidence type="ECO:0000313" key="2">
    <source>
        <dbReference type="EMBL" id="QOJ78299.1"/>
    </source>
</evidence>
<keyword evidence="3" id="KW-1185">Reference proteome</keyword>
<dbReference type="GO" id="GO:0043758">
    <property type="term" value="F:acetate-CoA ligase (ADP-forming) activity"/>
    <property type="evidence" value="ECO:0007669"/>
    <property type="project" value="InterPro"/>
</dbReference>
<sequence>MTSSLKPLFEPKGVAVIGASREEDKPGHIILKHLLENYNRGILKAPVYPVNPNADAILGVKVYKSVKDLPPEVDLAVVVVPARIVPQVVRELGERGVKAAVVISSGFSEIGRHDLEEELVREASRGGVRVLGPNCIGVFSPWSGVDTIFLPYYKKLRDGREVLSTPRPPKGHVALISQSGAVGTAALDYMSGEKIGLSYFFSVGNKADVDEVDLLQELEGDANTWVILLYLESIKRGREFIGVAERVAQSKPIVALKAGRTQAGRRAAASHTASLAGVDEVYEAAFRRAGVIRAHDIEELFDFAKAFVSQPPPSGSRVAIVTDGGGAGVMATDMAETLGLQVPELTGEARDKLEDLRRRGVLPEFSQVSNPVDLTGSATSEMFVEATRVLLESDEIDAIAVLALHQVPGIPDPLDLARKISELASNYSKPLVAVDTGWSEMAVLEREEFDMNGIPSYPTPERAVKALWALYKYGEFLRKKGVFSRYMEEFLERKRRKYVNYK</sequence>
<dbReference type="InterPro" id="IPR003781">
    <property type="entry name" value="CoA-bd"/>
</dbReference>
<protein>
    <submittedName>
        <fullName evidence="2">CoA-binding protein</fullName>
    </submittedName>
</protein>
<evidence type="ECO:0000313" key="3">
    <source>
        <dbReference type="Proteomes" id="UP000594121"/>
    </source>
</evidence>
<dbReference type="EMBL" id="CP062310">
    <property type="protein sequence ID" value="QOJ78299.1"/>
    <property type="molecule type" value="Genomic_DNA"/>
</dbReference>
<feature type="domain" description="CoA-binding" evidence="1">
    <location>
        <begin position="8"/>
        <end position="107"/>
    </location>
</feature>
<organism evidence="2 3">
    <name type="scientific">Infirmifilum lucidum</name>
    <dbReference type="NCBI Taxonomy" id="2776706"/>
    <lineage>
        <taxon>Archaea</taxon>
        <taxon>Thermoproteota</taxon>
        <taxon>Thermoprotei</taxon>
        <taxon>Thermofilales</taxon>
        <taxon>Thermofilaceae</taxon>
        <taxon>Infirmifilum</taxon>
    </lineage>
</organism>
<dbReference type="Pfam" id="PF19045">
    <property type="entry name" value="Ligase_CoA_2"/>
    <property type="match status" value="1"/>
</dbReference>
<dbReference type="AlphaFoldDB" id="A0A7L9FEZ3"/>
<dbReference type="PANTHER" id="PTHR42793:SF1">
    <property type="entry name" value="PEPTIDYL-LYSINE N-ACETYLTRANSFERASE PATZ"/>
    <property type="match status" value="1"/>
</dbReference>
<dbReference type="Pfam" id="PF13380">
    <property type="entry name" value="CoA_binding_2"/>
    <property type="match status" value="1"/>
</dbReference>
<dbReference type="Proteomes" id="UP000594121">
    <property type="component" value="Chromosome"/>
</dbReference>
<dbReference type="Gene3D" id="3.40.50.720">
    <property type="entry name" value="NAD(P)-binding Rossmann-like Domain"/>
    <property type="match status" value="1"/>
</dbReference>
<name>A0A7L9FEZ3_9CREN</name>
<reference evidence="2 3" key="1">
    <citation type="submission" date="2020-10" db="EMBL/GenBank/DDBJ databases">
        <title>Thermofilum lucidum 3507LT sp. nov. a novel member of Thermofilaceae family isolated from Chile hot spring, and proposal of description order Thermofilales.</title>
        <authorList>
            <person name="Zayulina K.S."/>
            <person name="Elcheninov A.G."/>
            <person name="Toshchakov S.V."/>
            <person name="Kublanov I.V."/>
        </authorList>
    </citation>
    <scope>NUCLEOTIDE SEQUENCE [LARGE SCALE GENOMIC DNA]</scope>
    <source>
        <strain evidence="2 3">3507LT</strain>
    </source>
</reference>
<accession>A0A7L9FEZ3</accession>
<dbReference type="SUPFAM" id="SSF51735">
    <property type="entry name" value="NAD(P)-binding Rossmann-fold domains"/>
    <property type="match status" value="1"/>
</dbReference>
<dbReference type="SUPFAM" id="SSF52210">
    <property type="entry name" value="Succinyl-CoA synthetase domains"/>
    <property type="match status" value="2"/>
</dbReference>
<dbReference type="InParanoid" id="A0A7L9FEZ3"/>
<gene>
    <name evidence="2" type="ORF">IG193_05905</name>
</gene>
<proteinExistence type="predicted"/>
<evidence type="ECO:0000259" key="1">
    <source>
        <dbReference type="SMART" id="SM00881"/>
    </source>
</evidence>
<dbReference type="SMART" id="SM00881">
    <property type="entry name" value="CoA_binding"/>
    <property type="match status" value="1"/>
</dbReference>
<dbReference type="GeneID" id="59149411"/>
<dbReference type="Gene3D" id="3.40.50.261">
    <property type="entry name" value="Succinyl-CoA synthetase domains"/>
    <property type="match status" value="2"/>
</dbReference>
<dbReference type="RefSeq" id="WP_192818271.1">
    <property type="nucleotide sequence ID" value="NZ_CP062310.1"/>
</dbReference>
<dbReference type="PANTHER" id="PTHR42793">
    <property type="entry name" value="COA BINDING DOMAIN CONTAINING PROTEIN"/>
    <property type="match status" value="1"/>
</dbReference>
<dbReference type="InterPro" id="IPR043938">
    <property type="entry name" value="Ligase_CoA_dom"/>
</dbReference>
<dbReference type="InterPro" id="IPR032875">
    <property type="entry name" value="Succ_CoA_lig_flav_dom"/>
</dbReference>
<dbReference type="Pfam" id="PF13607">
    <property type="entry name" value="Succ_CoA_lig"/>
    <property type="match status" value="1"/>
</dbReference>